<feature type="compositionally biased region" description="Basic and acidic residues" evidence="1">
    <location>
        <begin position="204"/>
        <end position="216"/>
    </location>
</feature>
<feature type="region of interest" description="Disordered" evidence="1">
    <location>
        <begin position="197"/>
        <end position="216"/>
    </location>
</feature>
<proteinExistence type="predicted"/>
<organism evidence="2 3">
    <name type="scientific">Ciceribacter thiooxidans</name>
    <dbReference type="NCBI Taxonomy" id="1969821"/>
    <lineage>
        <taxon>Bacteria</taxon>
        <taxon>Pseudomonadati</taxon>
        <taxon>Pseudomonadota</taxon>
        <taxon>Alphaproteobacteria</taxon>
        <taxon>Hyphomicrobiales</taxon>
        <taxon>Rhizobiaceae</taxon>
        <taxon>Ciceribacter</taxon>
    </lineage>
</organism>
<reference evidence="3" key="1">
    <citation type="journal article" date="2019" name="Int. J. Syst. Evol. Microbiol.">
        <title>The Global Catalogue of Microorganisms (GCM) 10K type strain sequencing project: providing services to taxonomists for standard genome sequencing and annotation.</title>
        <authorList>
            <consortium name="The Broad Institute Genomics Platform"/>
            <consortium name="The Broad Institute Genome Sequencing Center for Infectious Disease"/>
            <person name="Wu L."/>
            <person name="Ma J."/>
        </authorList>
    </citation>
    <scope>NUCLEOTIDE SEQUENCE [LARGE SCALE GENOMIC DNA]</scope>
    <source>
        <strain evidence="3">KCTC 52231</strain>
    </source>
</reference>
<dbReference type="RefSeq" id="WP_182307272.1">
    <property type="nucleotide sequence ID" value="NZ_CP059896.1"/>
</dbReference>
<dbReference type="EMBL" id="JBHRTG010000004">
    <property type="protein sequence ID" value="MFC3162448.1"/>
    <property type="molecule type" value="Genomic_DNA"/>
</dbReference>
<gene>
    <name evidence="2" type="ORF">ACFOHV_04035</name>
</gene>
<evidence type="ECO:0000256" key="1">
    <source>
        <dbReference type="SAM" id="MobiDB-lite"/>
    </source>
</evidence>
<accession>A0ABV7HVK9</accession>
<comment type="caution">
    <text evidence="2">The sequence shown here is derived from an EMBL/GenBank/DDBJ whole genome shotgun (WGS) entry which is preliminary data.</text>
</comment>
<evidence type="ECO:0000313" key="2">
    <source>
        <dbReference type="EMBL" id="MFC3162448.1"/>
    </source>
</evidence>
<dbReference type="Proteomes" id="UP001595647">
    <property type="component" value="Unassembled WGS sequence"/>
</dbReference>
<evidence type="ECO:0000313" key="3">
    <source>
        <dbReference type="Proteomes" id="UP001595647"/>
    </source>
</evidence>
<sequence length="216" mass="24791">MPVKYFLNCYRALSDGKSAVIHLENLLKEERFLISDWKVIWVGACAILRTSITLFQIDSRSCLDKALRQEIAREWKLISDDKRGHAIFWEFLRKERDNIIHEYEWGAYEMWMNAEGELSQPKFSLLDIRPADARSVLRMRGGFYSGQDSLELLKDSAAWVEERIYSAIRRAGYSPEEHRNVATFQKRPSLADASLLGSAASDAEEVRATASDEGHS</sequence>
<name>A0ABV7HVK9_9HYPH</name>
<protein>
    <submittedName>
        <fullName evidence="2">Uncharacterized protein</fullName>
    </submittedName>
</protein>
<keyword evidence="3" id="KW-1185">Reference proteome</keyword>